<protein>
    <submittedName>
        <fullName evidence="1">Uncharacterized protein</fullName>
    </submittedName>
</protein>
<evidence type="ECO:0000313" key="2">
    <source>
        <dbReference type="Proteomes" id="UP000275719"/>
    </source>
</evidence>
<accession>A0A3P3W997</accession>
<name>A0A3P3W997_9FLAO</name>
<sequence length="134" mass="15710">MIELRSNYPKALNDKQICYDMITFLSKQNLNTIEKGYYGAYLVIWANHIWNPMDKLSTFKKGKIELENAIKQDPKNVELRFLRLSIQANVPKILNYDQNIKSDLIIIKEHKDKIQSNQLLKMVNELIINAENSN</sequence>
<dbReference type="Proteomes" id="UP000275719">
    <property type="component" value="Unassembled WGS sequence"/>
</dbReference>
<comment type="caution">
    <text evidence="1">The sequence shown here is derived from an EMBL/GenBank/DDBJ whole genome shotgun (WGS) entry which is preliminary data.</text>
</comment>
<dbReference type="RefSeq" id="WP_125018745.1">
    <property type="nucleotide sequence ID" value="NZ_RQVQ01000013.1"/>
</dbReference>
<reference evidence="1 2" key="1">
    <citation type="submission" date="2018-11" db="EMBL/GenBank/DDBJ databases">
        <title>Flavobacterium sp. nov., YIM 102701-2 draft genome.</title>
        <authorList>
            <person name="Li G."/>
            <person name="Jiang Y."/>
        </authorList>
    </citation>
    <scope>NUCLEOTIDE SEQUENCE [LARGE SCALE GENOMIC DNA]</scope>
    <source>
        <strain evidence="1 2">YIM 102701-2</strain>
    </source>
</reference>
<organism evidence="1 2">
    <name type="scientific">Paenimyroides tangerinum</name>
    <dbReference type="NCBI Taxonomy" id="2488728"/>
    <lineage>
        <taxon>Bacteria</taxon>
        <taxon>Pseudomonadati</taxon>
        <taxon>Bacteroidota</taxon>
        <taxon>Flavobacteriia</taxon>
        <taxon>Flavobacteriales</taxon>
        <taxon>Flavobacteriaceae</taxon>
        <taxon>Paenimyroides</taxon>
    </lineage>
</organism>
<dbReference type="AlphaFoldDB" id="A0A3P3W997"/>
<dbReference type="OrthoDB" id="663842at2"/>
<proteinExistence type="predicted"/>
<evidence type="ECO:0000313" key="1">
    <source>
        <dbReference type="EMBL" id="RRJ91008.1"/>
    </source>
</evidence>
<dbReference type="EMBL" id="RQVQ01000013">
    <property type="protein sequence ID" value="RRJ91008.1"/>
    <property type="molecule type" value="Genomic_DNA"/>
</dbReference>
<gene>
    <name evidence="1" type="ORF">EG240_07345</name>
</gene>
<keyword evidence="2" id="KW-1185">Reference proteome</keyword>